<dbReference type="InterPro" id="IPR007484">
    <property type="entry name" value="Peptidase_M28"/>
</dbReference>
<feature type="transmembrane region" description="Helical" evidence="2">
    <location>
        <begin position="452"/>
        <end position="471"/>
    </location>
</feature>
<reference evidence="5" key="1">
    <citation type="submission" date="2018-09" db="EMBL/GenBank/DDBJ databases">
        <authorList>
            <person name="Livingstone P.G."/>
            <person name="Whitworth D.E."/>
        </authorList>
    </citation>
    <scope>NUCLEOTIDE SEQUENCE [LARGE SCALE GENOMIC DNA]</scope>
    <source>
        <strain evidence="5">CA054A</strain>
    </source>
</reference>
<feature type="transmembrane region" description="Helical" evidence="2">
    <location>
        <begin position="529"/>
        <end position="547"/>
    </location>
</feature>
<dbReference type="Proteomes" id="UP000268094">
    <property type="component" value="Unassembled WGS sequence"/>
</dbReference>
<dbReference type="Gene3D" id="3.40.630.10">
    <property type="entry name" value="Zn peptidases"/>
    <property type="match status" value="1"/>
</dbReference>
<feature type="transmembrane region" description="Helical" evidence="2">
    <location>
        <begin position="346"/>
        <end position="367"/>
    </location>
</feature>
<dbReference type="GO" id="GO:0008235">
    <property type="term" value="F:metalloexopeptidase activity"/>
    <property type="evidence" value="ECO:0007669"/>
    <property type="project" value="InterPro"/>
</dbReference>
<feature type="transmembrane region" description="Helical" evidence="2">
    <location>
        <begin position="502"/>
        <end position="523"/>
    </location>
</feature>
<evidence type="ECO:0000259" key="3">
    <source>
        <dbReference type="Pfam" id="PF04389"/>
    </source>
</evidence>
<name>A0A3A8J320_9BACT</name>
<keyword evidence="2" id="KW-0472">Membrane</keyword>
<keyword evidence="2" id="KW-1133">Transmembrane helix</keyword>
<feature type="region of interest" description="Disordered" evidence="1">
    <location>
        <begin position="1"/>
        <end position="20"/>
    </location>
</feature>
<sequence length="780" mass="84056">MARSAWPMNDSNPSPPARLSGVRVPRSWCVLLGVWLLLLTVLKLWDLAPPRVVGAEAPPEQFSAERARIDIEALTRAPRPSGSPAHREARAYLLRRLSELGLKGEVQSTSVVGTWWGLPYDAAHVDNVMVRLPGTDPTGAVLLMAHYDSVPHSPGAGDDASGVAVLLETLRALKTTGAPRNDIIVLFTDAEEAGALGAQAFHAQHPWARELGVVLNFDSRGTSGAAVLFETGGPGNARLIQAIAESVPRPVASSLVQEVARRLGHSTDLRVFREAGVPSMNIGFSDTSSQYHTRQDRLEQLDLRSVQHLGMYALALGRTFGDCDLRQLPAENAVFFDAFRGWMVRYPGVLVSPIEALILLAFVAVILRARSSGRATYQGIGIAALGFLASMVIAAGATWLMLFALRRVDPSLVLMREPYEATWYRLGFTGLGAGMTLALYCWLRRWREPEELALGALLPWGLGLAMSGALAPGASYFFAWPLAGALVGLSALSWGRRMGPSLMASMLAAVPVIVIAVPGPYLLFVALQMQRGFLAVAVVVLLLGALLPQLELLGAGRSFRLAGLLAFAGVVMLGVALGRSGFSTEKPRPSGLTYALDQASGQAWWLTTNTEIPLVQERLFQDAATLPAPGVISPYDADLITRAGTAPVEPLPAPTVELVREEQAGNGRRLHLQVRSPRQAPELTVFVTSEATVARARIDGREVVESPPHVSNARQPWGFRYLGVPSEGFDLVLELTDARPVELRATDRTYSLPGPPLAADLMSVPFYMAGSTFDSQSFRF</sequence>
<keyword evidence="5" id="KW-1185">Reference proteome</keyword>
<accession>A0A3A8J320</accession>
<proteinExistence type="predicted"/>
<keyword evidence="4" id="KW-0378">Hydrolase</keyword>
<dbReference type="GO" id="GO:0006508">
    <property type="term" value="P:proteolysis"/>
    <property type="evidence" value="ECO:0007669"/>
    <property type="project" value="InterPro"/>
</dbReference>
<feature type="transmembrane region" description="Helical" evidence="2">
    <location>
        <begin position="379"/>
        <end position="402"/>
    </location>
</feature>
<evidence type="ECO:0000313" key="4">
    <source>
        <dbReference type="EMBL" id="RKG83933.1"/>
    </source>
</evidence>
<dbReference type="EMBL" id="RAVZ01000168">
    <property type="protein sequence ID" value="RKG83933.1"/>
    <property type="molecule type" value="Genomic_DNA"/>
</dbReference>
<dbReference type="AlphaFoldDB" id="A0A3A8J320"/>
<gene>
    <name evidence="4" type="ORF">D7V88_23045</name>
</gene>
<evidence type="ECO:0000256" key="1">
    <source>
        <dbReference type="SAM" id="MobiDB-lite"/>
    </source>
</evidence>
<dbReference type="PANTHER" id="PTHR12147">
    <property type="entry name" value="METALLOPEPTIDASE M28 FAMILY MEMBER"/>
    <property type="match status" value="1"/>
</dbReference>
<organism evidence="4 5">
    <name type="scientific">Corallococcus terminator</name>
    <dbReference type="NCBI Taxonomy" id="2316733"/>
    <lineage>
        <taxon>Bacteria</taxon>
        <taxon>Pseudomonadati</taxon>
        <taxon>Myxococcota</taxon>
        <taxon>Myxococcia</taxon>
        <taxon>Myxococcales</taxon>
        <taxon>Cystobacterineae</taxon>
        <taxon>Myxococcaceae</taxon>
        <taxon>Corallococcus</taxon>
    </lineage>
</organism>
<dbReference type="InterPro" id="IPR045175">
    <property type="entry name" value="M28_fam"/>
</dbReference>
<evidence type="ECO:0000256" key="2">
    <source>
        <dbReference type="SAM" id="Phobius"/>
    </source>
</evidence>
<comment type="caution">
    <text evidence="4">The sequence shown here is derived from an EMBL/GenBank/DDBJ whole genome shotgun (WGS) entry which is preliminary data.</text>
</comment>
<keyword evidence="2" id="KW-0812">Transmembrane</keyword>
<dbReference type="PANTHER" id="PTHR12147:SF26">
    <property type="entry name" value="PEPTIDASE M28 DOMAIN-CONTAINING PROTEIN"/>
    <property type="match status" value="1"/>
</dbReference>
<dbReference type="Pfam" id="PF04389">
    <property type="entry name" value="Peptidase_M28"/>
    <property type="match status" value="1"/>
</dbReference>
<feature type="transmembrane region" description="Helical" evidence="2">
    <location>
        <begin position="422"/>
        <end position="443"/>
    </location>
</feature>
<feature type="domain" description="Peptidase M28" evidence="3">
    <location>
        <begin position="127"/>
        <end position="315"/>
    </location>
</feature>
<dbReference type="SUPFAM" id="SSF53187">
    <property type="entry name" value="Zn-dependent exopeptidases"/>
    <property type="match status" value="1"/>
</dbReference>
<feature type="transmembrane region" description="Helical" evidence="2">
    <location>
        <begin position="559"/>
        <end position="578"/>
    </location>
</feature>
<protein>
    <submittedName>
        <fullName evidence="4">M20/M25/M40 family metallo-hydrolase</fullName>
    </submittedName>
</protein>
<evidence type="ECO:0000313" key="5">
    <source>
        <dbReference type="Proteomes" id="UP000268094"/>
    </source>
</evidence>